<evidence type="ECO:0000313" key="2">
    <source>
        <dbReference type="Proteomes" id="UP000249661"/>
    </source>
</evidence>
<name>A0ACD1H2K4_9EURO</name>
<evidence type="ECO:0000313" key="1">
    <source>
        <dbReference type="EMBL" id="RAH67793.1"/>
    </source>
</evidence>
<organism evidence="1 2">
    <name type="scientific">Aspergillus aculeatinus CBS 121060</name>
    <dbReference type="NCBI Taxonomy" id="1448322"/>
    <lineage>
        <taxon>Eukaryota</taxon>
        <taxon>Fungi</taxon>
        <taxon>Dikarya</taxon>
        <taxon>Ascomycota</taxon>
        <taxon>Pezizomycotina</taxon>
        <taxon>Eurotiomycetes</taxon>
        <taxon>Eurotiomycetidae</taxon>
        <taxon>Eurotiales</taxon>
        <taxon>Aspergillaceae</taxon>
        <taxon>Aspergillus</taxon>
        <taxon>Aspergillus subgen. Circumdati</taxon>
    </lineage>
</organism>
<reference evidence="1" key="1">
    <citation type="submission" date="2018-02" db="EMBL/GenBank/DDBJ databases">
        <title>The genomes of Aspergillus section Nigri reveals drivers in fungal speciation.</title>
        <authorList>
            <consortium name="DOE Joint Genome Institute"/>
            <person name="Vesth T.C."/>
            <person name="Nybo J."/>
            <person name="Theobald S."/>
            <person name="Brandl J."/>
            <person name="Frisvad J.C."/>
            <person name="Nielsen K.F."/>
            <person name="Lyhne E.K."/>
            <person name="Kogle M.E."/>
            <person name="Kuo A."/>
            <person name="Riley R."/>
            <person name="Clum A."/>
            <person name="Nolan M."/>
            <person name="Lipzen A."/>
            <person name="Salamov A."/>
            <person name="Henrissat B."/>
            <person name="Wiebenga A."/>
            <person name="De vries R.P."/>
            <person name="Grigoriev I.V."/>
            <person name="Mortensen U.H."/>
            <person name="Andersen M.R."/>
            <person name="Baker S.E."/>
        </authorList>
    </citation>
    <scope>NUCLEOTIDE SEQUENCE</scope>
    <source>
        <strain evidence="1">CBS 121060</strain>
    </source>
</reference>
<dbReference type="EMBL" id="KZ824971">
    <property type="protein sequence ID" value="RAH67793.1"/>
    <property type="molecule type" value="Genomic_DNA"/>
</dbReference>
<dbReference type="Proteomes" id="UP000249661">
    <property type="component" value="Unassembled WGS sequence"/>
</dbReference>
<accession>A0ACD1H2K4</accession>
<sequence>MASRIESLATTIADSAQQLRTLLAQHGIAEPSFAATCPPSLALPPPVEAARNALLHAACEIQDLLLDPADLLRSYAIHAHLIALHFIQQFNVAHLVPPNGTVSFAALSAQCDVPEADVRRLLRHAMTIRVFDEPAENEVAHTRASMLLRQEGFHGWIGSTCTNSWPGATRTIEALTRFPGSEEPTESGFALANNGQALYEALAQSPARAATFAASKRGYASGAAMGPAALVASVHPLLAGLPANSVVVDVGGAQGDISFALAAAFPHLRFVVQDLPGVVARARAQQQQQQPPPSAATDRVSFQAHDFFTPQPPTTPAARVFYLRHILHNWGDGHAIRILRQLRPALRAGARVLIHDHVLERYPAQEPMWKRRLASAMDLNMLLLLNARERDEAQWRGLLQEADERFRWVGVRRVEGSALAVVEAVWDDGLCPGTSGADTSTTG</sequence>
<keyword evidence="2" id="KW-1185">Reference proteome</keyword>
<proteinExistence type="predicted"/>
<gene>
    <name evidence="1" type="ORF">BO66DRAFT_403501</name>
</gene>
<protein>
    <submittedName>
        <fullName evidence="1">Sterigmatocystin 8-O-methyltransferase</fullName>
    </submittedName>
</protein>